<evidence type="ECO:0000313" key="3">
    <source>
        <dbReference type="Proteomes" id="UP000241808"/>
    </source>
</evidence>
<keyword evidence="3" id="KW-1185">Reference proteome</keyword>
<proteinExistence type="predicted"/>
<dbReference type="AlphaFoldDB" id="A0A2T4Z0R5"/>
<organism evidence="2 3">
    <name type="scientific">Phreatobacter oligotrophus</name>
    <dbReference type="NCBI Taxonomy" id="1122261"/>
    <lineage>
        <taxon>Bacteria</taxon>
        <taxon>Pseudomonadati</taxon>
        <taxon>Pseudomonadota</taxon>
        <taxon>Alphaproteobacteria</taxon>
        <taxon>Hyphomicrobiales</taxon>
        <taxon>Phreatobacteraceae</taxon>
        <taxon>Phreatobacter</taxon>
    </lineage>
</organism>
<comment type="caution">
    <text evidence="2">The sequence shown here is derived from an EMBL/GenBank/DDBJ whole genome shotgun (WGS) entry which is preliminary data.</text>
</comment>
<feature type="region of interest" description="Disordered" evidence="1">
    <location>
        <begin position="1"/>
        <end position="26"/>
    </location>
</feature>
<evidence type="ECO:0000313" key="2">
    <source>
        <dbReference type="EMBL" id="PTM53348.1"/>
    </source>
</evidence>
<evidence type="ECO:0000256" key="1">
    <source>
        <dbReference type="SAM" id="MobiDB-lite"/>
    </source>
</evidence>
<protein>
    <submittedName>
        <fullName evidence="2">Uncharacterized protein</fullName>
    </submittedName>
</protein>
<sequence length="108" mass="11437">GWGPHRSLQDGLNNPLESRVPQSLNPFGTGSKAGWVSVRTHRDIVGEVKTVTGLQTGGWWFVSIAVEQEINEAALKAGPTVGIDLAVVNAIATSGGEMFDLPRVSAQE</sequence>
<accession>A0A2T4Z0R5</accession>
<gene>
    <name evidence="2" type="ORF">C8P69_1061</name>
</gene>
<dbReference type="Proteomes" id="UP000241808">
    <property type="component" value="Unassembled WGS sequence"/>
</dbReference>
<dbReference type="EMBL" id="PZZL01000006">
    <property type="protein sequence ID" value="PTM53348.1"/>
    <property type="molecule type" value="Genomic_DNA"/>
</dbReference>
<reference evidence="2 3" key="1">
    <citation type="submission" date="2018-04" db="EMBL/GenBank/DDBJ databases">
        <title>Genomic Encyclopedia of Archaeal and Bacterial Type Strains, Phase II (KMG-II): from individual species to whole genera.</title>
        <authorList>
            <person name="Goeker M."/>
        </authorList>
    </citation>
    <scope>NUCLEOTIDE SEQUENCE [LARGE SCALE GENOMIC DNA]</scope>
    <source>
        <strain evidence="2 3">DSM 25521</strain>
    </source>
</reference>
<feature type="compositionally biased region" description="Polar residues" evidence="1">
    <location>
        <begin position="10"/>
        <end position="26"/>
    </location>
</feature>
<feature type="non-terminal residue" evidence="2">
    <location>
        <position position="1"/>
    </location>
</feature>
<name>A0A2T4Z0R5_9HYPH</name>